<evidence type="ECO:0000313" key="7">
    <source>
        <dbReference type="EMBL" id="MZP31480.1"/>
    </source>
</evidence>
<dbReference type="SUPFAM" id="SSF52172">
    <property type="entry name" value="CheY-like"/>
    <property type="match status" value="1"/>
</dbReference>
<dbReference type="InterPro" id="IPR046947">
    <property type="entry name" value="LytR-like"/>
</dbReference>
<proteinExistence type="predicted"/>
<name>A0A845LA32_9FIRM</name>
<gene>
    <name evidence="7" type="ORF">GTO91_17505</name>
</gene>
<dbReference type="RefSeq" id="WP_161259994.1">
    <property type="nucleotide sequence ID" value="NZ_WXEY01000048.1"/>
</dbReference>
<dbReference type="GO" id="GO:0000156">
    <property type="term" value="F:phosphorelay response regulator activity"/>
    <property type="evidence" value="ECO:0007669"/>
    <property type="project" value="InterPro"/>
</dbReference>
<dbReference type="Gene3D" id="3.40.50.2300">
    <property type="match status" value="1"/>
</dbReference>
<feature type="modified residue" description="4-aspartylphosphate" evidence="3">
    <location>
        <position position="55"/>
    </location>
</feature>
<feature type="domain" description="HTH LytTR-type" evidence="6">
    <location>
        <begin position="135"/>
        <end position="241"/>
    </location>
</feature>
<dbReference type="InterPro" id="IPR007492">
    <property type="entry name" value="LytTR_DNA-bd_dom"/>
</dbReference>
<dbReference type="PANTHER" id="PTHR37299:SF1">
    <property type="entry name" value="STAGE 0 SPORULATION PROTEIN A HOMOLOG"/>
    <property type="match status" value="1"/>
</dbReference>
<organism evidence="7 8">
    <name type="scientific">Heliomicrobium undosum</name>
    <dbReference type="NCBI Taxonomy" id="121734"/>
    <lineage>
        <taxon>Bacteria</taxon>
        <taxon>Bacillati</taxon>
        <taxon>Bacillota</taxon>
        <taxon>Clostridia</taxon>
        <taxon>Eubacteriales</taxon>
        <taxon>Heliobacteriaceae</taxon>
        <taxon>Heliomicrobium</taxon>
    </lineage>
</organism>
<evidence type="ECO:0000256" key="2">
    <source>
        <dbReference type="ARBA" id="ARBA00024867"/>
    </source>
</evidence>
<dbReference type="Gene3D" id="2.40.50.1020">
    <property type="entry name" value="LytTr DNA-binding domain"/>
    <property type="match status" value="1"/>
</dbReference>
<evidence type="ECO:0000259" key="6">
    <source>
        <dbReference type="PROSITE" id="PS50930"/>
    </source>
</evidence>
<evidence type="ECO:0000256" key="1">
    <source>
        <dbReference type="ARBA" id="ARBA00018672"/>
    </source>
</evidence>
<feature type="compositionally biased region" description="Polar residues" evidence="4">
    <location>
        <begin position="257"/>
        <end position="267"/>
    </location>
</feature>
<evidence type="ECO:0000256" key="4">
    <source>
        <dbReference type="SAM" id="MobiDB-lite"/>
    </source>
</evidence>
<dbReference type="PROSITE" id="PS50930">
    <property type="entry name" value="HTH_LYTTR"/>
    <property type="match status" value="1"/>
</dbReference>
<dbReference type="CDD" id="cd17536">
    <property type="entry name" value="REC_YesN-like"/>
    <property type="match status" value="1"/>
</dbReference>
<evidence type="ECO:0000313" key="8">
    <source>
        <dbReference type="Proteomes" id="UP000463470"/>
    </source>
</evidence>
<dbReference type="GO" id="GO:0003677">
    <property type="term" value="F:DNA binding"/>
    <property type="evidence" value="ECO:0007669"/>
    <property type="project" value="InterPro"/>
</dbReference>
<dbReference type="SMART" id="SM00448">
    <property type="entry name" value="REC"/>
    <property type="match status" value="1"/>
</dbReference>
<evidence type="ECO:0000256" key="3">
    <source>
        <dbReference type="PROSITE-ProRule" id="PRU00169"/>
    </source>
</evidence>
<keyword evidence="8" id="KW-1185">Reference proteome</keyword>
<dbReference type="Pfam" id="PF04397">
    <property type="entry name" value="LytTR"/>
    <property type="match status" value="1"/>
</dbReference>
<protein>
    <recommendedName>
        <fullName evidence="1">Stage 0 sporulation protein A homolog</fullName>
    </recommendedName>
</protein>
<reference evidence="7 8" key="1">
    <citation type="submission" date="2020-01" db="EMBL/GenBank/DDBJ databases">
        <title>Whole-genome sequence of Heliobacterium undosum DSM 13378.</title>
        <authorList>
            <person name="Kyndt J.A."/>
            <person name="Meyer T.E."/>
        </authorList>
    </citation>
    <scope>NUCLEOTIDE SEQUENCE [LARGE SCALE GENOMIC DNA]</scope>
    <source>
        <strain evidence="7 8">DSM 13378</strain>
    </source>
</reference>
<dbReference type="SMART" id="SM00850">
    <property type="entry name" value="LytTR"/>
    <property type="match status" value="1"/>
</dbReference>
<dbReference type="InterPro" id="IPR001789">
    <property type="entry name" value="Sig_transdc_resp-reg_receiver"/>
</dbReference>
<feature type="region of interest" description="Disordered" evidence="4">
    <location>
        <begin position="246"/>
        <end position="267"/>
    </location>
</feature>
<dbReference type="AlphaFoldDB" id="A0A845LA32"/>
<comment type="caution">
    <text evidence="7">The sequence shown here is derived from an EMBL/GenBank/DDBJ whole genome shotgun (WGS) entry which is preliminary data.</text>
</comment>
<feature type="domain" description="Response regulatory" evidence="5">
    <location>
        <begin position="4"/>
        <end position="118"/>
    </location>
</feature>
<keyword evidence="3" id="KW-0597">Phosphoprotein</keyword>
<dbReference type="InterPro" id="IPR011006">
    <property type="entry name" value="CheY-like_superfamily"/>
</dbReference>
<dbReference type="PANTHER" id="PTHR37299">
    <property type="entry name" value="TRANSCRIPTIONAL REGULATOR-RELATED"/>
    <property type="match status" value="1"/>
</dbReference>
<dbReference type="EMBL" id="WXEY01000048">
    <property type="protein sequence ID" value="MZP31480.1"/>
    <property type="molecule type" value="Genomic_DNA"/>
</dbReference>
<accession>A0A845LA32</accession>
<dbReference type="Pfam" id="PF00072">
    <property type="entry name" value="Response_reg"/>
    <property type="match status" value="1"/>
</dbReference>
<evidence type="ECO:0000259" key="5">
    <source>
        <dbReference type="PROSITE" id="PS50110"/>
    </source>
</evidence>
<dbReference type="OrthoDB" id="9779387at2"/>
<dbReference type="Proteomes" id="UP000463470">
    <property type="component" value="Unassembled WGS sequence"/>
</dbReference>
<dbReference type="PROSITE" id="PS50110">
    <property type="entry name" value="RESPONSE_REGULATORY"/>
    <property type="match status" value="1"/>
</dbReference>
<comment type="function">
    <text evidence="2">May play the central regulatory role in sporulation. It may be an element of the effector pathway responsible for the activation of sporulation genes in response to nutritional stress. Spo0A may act in concert with spo0H (a sigma factor) to control the expression of some genes that are critical to the sporulation process.</text>
</comment>
<sequence length="267" mass="29798">MTIRVAIAEDDQIVCDHLAAIVSAMEGFQVIGTCGNGDEIVGIARTGAPHIILLDIEMPGKDGLEAAQEIFKINPEIALIFVTGHTDFSLEAFEVKAFDYILKPFTEERVIVTLKRVAKIITALKVKSDEEKSRLTIKNGGKTVVIEANSITHIEKLKDVKRLVFNTDQARYELRQTLEEVLTLLPSQFFRCHKSFIINLDRVESVRPNGVNSYMAYIDQGKIEIPVGKNHYAEMLERIGAKRGRNAVKTETKKRSQISSAEAQLTS</sequence>